<dbReference type="Pfam" id="PF04364">
    <property type="entry name" value="DNA_pol3_chi"/>
    <property type="match status" value="1"/>
</dbReference>
<dbReference type="GO" id="GO:0003677">
    <property type="term" value="F:DNA binding"/>
    <property type="evidence" value="ECO:0007669"/>
    <property type="project" value="InterPro"/>
</dbReference>
<dbReference type="STRING" id="1399147.P618_201110"/>
<name>W6TFD0_HOLOB</name>
<dbReference type="eggNOG" id="COG2927">
    <property type="taxonomic scope" value="Bacteria"/>
</dbReference>
<proteinExistence type="predicted"/>
<dbReference type="Gene3D" id="3.40.50.10110">
    <property type="entry name" value="DNA polymerase III subunit chi"/>
    <property type="match status" value="1"/>
</dbReference>
<dbReference type="GO" id="GO:0006260">
    <property type="term" value="P:DNA replication"/>
    <property type="evidence" value="ECO:0007669"/>
    <property type="project" value="InterPro"/>
</dbReference>
<dbReference type="SUPFAM" id="SSF102400">
    <property type="entry name" value="DNA polymerase III chi subunit"/>
    <property type="match status" value="1"/>
</dbReference>
<keyword evidence="2" id="KW-1185">Reference proteome</keyword>
<dbReference type="InterPro" id="IPR007459">
    <property type="entry name" value="DNA_pol3_chi"/>
</dbReference>
<dbReference type="EMBL" id="AWTR02000088">
    <property type="protein sequence ID" value="ETZ06705.1"/>
    <property type="molecule type" value="Genomic_DNA"/>
</dbReference>
<accession>W6TFD0</accession>
<dbReference type="Proteomes" id="UP000019112">
    <property type="component" value="Unassembled WGS sequence"/>
</dbReference>
<dbReference type="AlphaFoldDB" id="W6TFD0"/>
<comment type="caution">
    <text evidence="1">The sequence shown here is derived from an EMBL/GenBank/DDBJ whole genome shotgun (WGS) entry which is preliminary data.</text>
</comment>
<organism evidence="1 2">
    <name type="scientific">Holospora obtusa F1</name>
    <dbReference type="NCBI Taxonomy" id="1399147"/>
    <lineage>
        <taxon>Bacteria</taxon>
        <taxon>Pseudomonadati</taxon>
        <taxon>Pseudomonadota</taxon>
        <taxon>Alphaproteobacteria</taxon>
        <taxon>Holosporales</taxon>
        <taxon>Holosporaceae</taxon>
        <taxon>Holospora</taxon>
    </lineage>
</organism>
<gene>
    <name evidence="1" type="ORF">P618_201110</name>
</gene>
<evidence type="ECO:0000313" key="1">
    <source>
        <dbReference type="EMBL" id="ETZ06705.1"/>
    </source>
</evidence>
<protein>
    <submittedName>
        <fullName evidence="1">DNA polymerase III subunit chi</fullName>
    </submittedName>
</protein>
<reference evidence="1 2" key="1">
    <citation type="journal article" date="2014" name="FEMS Microbiol. Lett.">
        <title>Draft genome sequences of three Holospora species (Holospora obtusa, Holospora undulata, and Holospora elegans), endonuclear symbiotic bacteria of the ciliate Paramecium caudatum.</title>
        <authorList>
            <person name="Dohra H."/>
            <person name="Tanaka K."/>
            <person name="Suzuki T."/>
            <person name="Fujishima M."/>
            <person name="Suzuki H."/>
        </authorList>
    </citation>
    <scope>NUCLEOTIDE SEQUENCE [LARGE SCALE GENOMIC DNA]</scope>
    <source>
        <strain evidence="1 2">F1</strain>
    </source>
</reference>
<dbReference type="InterPro" id="IPR036768">
    <property type="entry name" value="PolIII_chi_sf"/>
</dbReference>
<sequence>MYWCTSVQPQEKILPQVIEKILMQRKRCSILNQSVQELEKWDDRLWTFSSKSFLAHGNDVKDDFPKDHPIWITQSCLNQNDSYYGILTGYVHQNEIDLYSFPCWIWIVKEEDALAFQQATAWVQSKKWTESWIWVYRNQRWEKSVWIKATSEAEL</sequence>
<dbReference type="GO" id="GO:0003887">
    <property type="term" value="F:DNA-directed DNA polymerase activity"/>
    <property type="evidence" value="ECO:0007669"/>
    <property type="project" value="InterPro"/>
</dbReference>
<evidence type="ECO:0000313" key="2">
    <source>
        <dbReference type="Proteomes" id="UP000019112"/>
    </source>
</evidence>